<dbReference type="EMBL" id="VLNY01000011">
    <property type="protein sequence ID" value="KAA0021274.1"/>
    <property type="molecule type" value="Genomic_DNA"/>
</dbReference>
<name>A0A5A7S6Z9_9NOCA</name>
<dbReference type="Gene3D" id="3.90.1150.30">
    <property type="match status" value="1"/>
</dbReference>
<comment type="caution">
    <text evidence="1">The sequence shown here is derived from an EMBL/GenBank/DDBJ whole genome shotgun (WGS) entry which is preliminary data.</text>
</comment>
<keyword evidence="1" id="KW-0238">DNA-binding</keyword>
<proteinExistence type="predicted"/>
<dbReference type="OrthoDB" id="8479417at2"/>
<protein>
    <submittedName>
        <fullName evidence="1">MmcQ/YjbR family DNA-binding protein</fullName>
    </submittedName>
</protein>
<sequence length="115" mass="13188">MELPEATERVSHGEPAWFVRRAPQFVMFADHHHDDRIGFWAAAPPGAQQYWIGRDPDRFFVPPYVGARGWIGVYLDVDLDWGDIADIVEDAYRAVAPRTLLARLDAQSQPDRRLD</sequence>
<keyword evidence="2" id="KW-1185">Reference proteome</keyword>
<dbReference type="SUPFAM" id="SSF142906">
    <property type="entry name" value="YjbR-like"/>
    <property type="match status" value="1"/>
</dbReference>
<organism evidence="1 2">
    <name type="scientific">Antrihabitans cavernicola</name>
    <dbReference type="NCBI Taxonomy" id="2495913"/>
    <lineage>
        <taxon>Bacteria</taxon>
        <taxon>Bacillati</taxon>
        <taxon>Actinomycetota</taxon>
        <taxon>Actinomycetes</taxon>
        <taxon>Mycobacteriales</taxon>
        <taxon>Nocardiaceae</taxon>
        <taxon>Antrihabitans</taxon>
    </lineage>
</organism>
<dbReference type="InterPro" id="IPR058532">
    <property type="entry name" value="YjbR/MT2646/Rv2570-like"/>
</dbReference>
<dbReference type="Pfam" id="PF04237">
    <property type="entry name" value="YjbR"/>
    <property type="match status" value="1"/>
</dbReference>
<gene>
    <name evidence="1" type="ORF">FOY51_19880</name>
</gene>
<evidence type="ECO:0000313" key="2">
    <source>
        <dbReference type="Proteomes" id="UP000322244"/>
    </source>
</evidence>
<accession>A0A5A7S6Z9</accession>
<dbReference type="AlphaFoldDB" id="A0A5A7S6Z9"/>
<dbReference type="InterPro" id="IPR038056">
    <property type="entry name" value="YjbR-like_sf"/>
</dbReference>
<reference evidence="1 2" key="1">
    <citation type="submission" date="2019-07" db="EMBL/GenBank/DDBJ databases">
        <title>Rhodococcus cavernicolus sp. nov., isolated from a cave.</title>
        <authorList>
            <person name="Lee S.D."/>
        </authorList>
    </citation>
    <scope>NUCLEOTIDE SEQUENCE [LARGE SCALE GENOMIC DNA]</scope>
    <source>
        <strain evidence="1 2">C1-24</strain>
    </source>
</reference>
<evidence type="ECO:0000313" key="1">
    <source>
        <dbReference type="EMBL" id="KAA0021274.1"/>
    </source>
</evidence>
<dbReference type="Proteomes" id="UP000322244">
    <property type="component" value="Unassembled WGS sequence"/>
</dbReference>
<dbReference type="RefSeq" id="WP_149432107.1">
    <property type="nucleotide sequence ID" value="NZ_VLNY01000011.1"/>
</dbReference>
<dbReference type="GO" id="GO:0003677">
    <property type="term" value="F:DNA binding"/>
    <property type="evidence" value="ECO:0007669"/>
    <property type="project" value="UniProtKB-KW"/>
</dbReference>